<dbReference type="GO" id="GO:0016020">
    <property type="term" value="C:membrane"/>
    <property type="evidence" value="ECO:0007669"/>
    <property type="project" value="UniProtKB-SubCell"/>
</dbReference>
<dbReference type="InterPro" id="IPR020846">
    <property type="entry name" value="MFS_dom"/>
</dbReference>
<name>A0A1G5AVW8_9HYPH</name>
<dbReference type="SUPFAM" id="SSF103473">
    <property type="entry name" value="MFS general substrate transporter"/>
    <property type="match status" value="1"/>
</dbReference>
<evidence type="ECO:0000313" key="8">
    <source>
        <dbReference type="Proteomes" id="UP000199569"/>
    </source>
</evidence>
<organism evidence="7 8">
    <name type="scientific">Microvirga guangxiensis</name>
    <dbReference type="NCBI Taxonomy" id="549386"/>
    <lineage>
        <taxon>Bacteria</taxon>
        <taxon>Pseudomonadati</taxon>
        <taxon>Pseudomonadota</taxon>
        <taxon>Alphaproteobacteria</taxon>
        <taxon>Hyphomicrobiales</taxon>
        <taxon>Methylobacteriaceae</taxon>
        <taxon>Microvirga</taxon>
    </lineage>
</organism>
<feature type="transmembrane region" description="Helical" evidence="5">
    <location>
        <begin position="227"/>
        <end position="252"/>
    </location>
</feature>
<sequence length="435" mass="45516">MEQVRPRTTLAAEGADRTHAWIVVGLLFLFMLINFADRAVLGLAAVPIMQELGLSHTEFGLIATSFFTLFSVGGVIGGFAVNRVASKWVLAALALIWSLCQLPMLLSVSVAALIVNRVALGFSEGPAYPVALHAAYKWFPNERRAVPTSLIAIGALAGNGIAAPLIVTIVAAWSWHAAFGFLGAIGLAWCVAWLLVAREGPVTPDRVSSRESAAHLSYRRLFKCRTVVGVQVVGFCAYWLLTLAVVWLPAFLTQAYGYTPAQAGWIMMLVSLGQIVLLPGISILSDGLKRRGASSRLACGSVACASTLAAGLIVILLAQSEGSLGVIVCTVIAFSLCNVMFVLGPVLVAEVTPVERRGAVLGVTNAITTLAGPLAPVVTGMMVDVGAHPADGVRTALLIAGALVILGALVGFVLIDPEADRVGNPHNPQAETNPA</sequence>
<evidence type="ECO:0000256" key="3">
    <source>
        <dbReference type="ARBA" id="ARBA00022989"/>
    </source>
</evidence>
<dbReference type="CDD" id="cd17319">
    <property type="entry name" value="MFS_ExuT_GudP_like"/>
    <property type="match status" value="1"/>
</dbReference>
<feature type="domain" description="Major facilitator superfamily (MFS) profile" evidence="6">
    <location>
        <begin position="23"/>
        <end position="419"/>
    </location>
</feature>
<dbReference type="AlphaFoldDB" id="A0A1G5AVW8"/>
<proteinExistence type="predicted"/>
<keyword evidence="4 5" id="KW-0472">Membrane</keyword>
<dbReference type="InterPro" id="IPR036259">
    <property type="entry name" value="MFS_trans_sf"/>
</dbReference>
<dbReference type="Gene3D" id="1.20.1250.20">
    <property type="entry name" value="MFS general substrate transporter like domains"/>
    <property type="match status" value="2"/>
</dbReference>
<dbReference type="InterPro" id="IPR050382">
    <property type="entry name" value="MFS_Na/Anion_cotransporter"/>
</dbReference>
<feature type="transmembrane region" description="Helical" evidence="5">
    <location>
        <begin position="324"/>
        <end position="348"/>
    </location>
</feature>
<keyword evidence="8" id="KW-1185">Reference proteome</keyword>
<feature type="transmembrane region" description="Helical" evidence="5">
    <location>
        <begin position="395"/>
        <end position="415"/>
    </location>
</feature>
<comment type="subcellular location">
    <subcellularLocation>
        <location evidence="1">Membrane</location>
        <topology evidence="1">Multi-pass membrane protein</topology>
    </subcellularLocation>
</comment>
<feature type="transmembrane region" description="Helical" evidence="5">
    <location>
        <begin position="297"/>
        <end position="318"/>
    </location>
</feature>
<dbReference type="PANTHER" id="PTHR11662">
    <property type="entry name" value="SOLUTE CARRIER FAMILY 17"/>
    <property type="match status" value="1"/>
</dbReference>
<protein>
    <submittedName>
        <fullName evidence="7">Sugar phosphate permease</fullName>
    </submittedName>
</protein>
<feature type="transmembrane region" description="Helical" evidence="5">
    <location>
        <begin position="177"/>
        <end position="196"/>
    </location>
</feature>
<gene>
    <name evidence="7" type="ORF">SAMN02927923_00043</name>
</gene>
<reference evidence="7 8" key="1">
    <citation type="submission" date="2016-10" db="EMBL/GenBank/DDBJ databases">
        <authorList>
            <person name="de Groot N.N."/>
        </authorList>
    </citation>
    <scope>NUCLEOTIDE SEQUENCE [LARGE SCALE GENOMIC DNA]</scope>
    <source>
        <strain evidence="7 8">CGMCC 1.7666</strain>
    </source>
</reference>
<evidence type="ECO:0000256" key="1">
    <source>
        <dbReference type="ARBA" id="ARBA00004141"/>
    </source>
</evidence>
<accession>A0A1G5AVW8</accession>
<dbReference type="InterPro" id="IPR011701">
    <property type="entry name" value="MFS"/>
</dbReference>
<evidence type="ECO:0000256" key="5">
    <source>
        <dbReference type="SAM" id="Phobius"/>
    </source>
</evidence>
<feature type="transmembrane region" description="Helical" evidence="5">
    <location>
        <begin position="59"/>
        <end position="82"/>
    </location>
</feature>
<feature type="transmembrane region" description="Helical" evidence="5">
    <location>
        <begin position="150"/>
        <end position="171"/>
    </location>
</feature>
<evidence type="ECO:0000256" key="2">
    <source>
        <dbReference type="ARBA" id="ARBA00022692"/>
    </source>
</evidence>
<dbReference type="PROSITE" id="PS50850">
    <property type="entry name" value="MFS"/>
    <property type="match status" value="1"/>
</dbReference>
<dbReference type="PANTHER" id="PTHR11662:SF450">
    <property type="entry name" value="BLR1003 PROTEIN"/>
    <property type="match status" value="1"/>
</dbReference>
<evidence type="ECO:0000313" key="7">
    <source>
        <dbReference type="EMBL" id="SCX82062.1"/>
    </source>
</evidence>
<dbReference type="RefSeq" id="WP_091127898.1">
    <property type="nucleotide sequence ID" value="NZ_FMVJ01000002.1"/>
</dbReference>
<dbReference type="EMBL" id="FMVJ01000002">
    <property type="protein sequence ID" value="SCX82062.1"/>
    <property type="molecule type" value="Genomic_DNA"/>
</dbReference>
<feature type="transmembrane region" description="Helical" evidence="5">
    <location>
        <begin position="88"/>
        <end position="115"/>
    </location>
</feature>
<dbReference type="OrthoDB" id="9771451at2"/>
<dbReference type="GO" id="GO:0022857">
    <property type="term" value="F:transmembrane transporter activity"/>
    <property type="evidence" value="ECO:0007669"/>
    <property type="project" value="InterPro"/>
</dbReference>
<dbReference type="Proteomes" id="UP000199569">
    <property type="component" value="Unassembled WGS sequence"/>
</dbReference>
<evidence type="ECO:0000256" key="4">
    <source>
        <dbReference type="ARBA" id="ARBA00023136"/>
    </source>
</evidence>
<evidence type="ECO:0000259" key="6">
    <source>
        <dbReference type="PROSITE" id="PS50850"/>
    </source>
</evidence>
<keyword evidence="3 5" id="KW-1133">Transmembrane helix</keyword>
<feature type="transmembrane region" description="Helical" evidence="5">
    <location>
        <begin position="360"/>
        <end position="383"/>
    </location>
</feature>
<feature type="transmembrane region" description="Helical" evidence="5">
    <location>
        <begin position="264"/>
        <end position="285"/>
    </location>
</feature>
<dbReference type="Pfam" id="PF07690">
    <property type="entry name" value="MFS_1"/>
    <property type="match status" value="2"/>
</dbReference>
<feature type="transmembrane region" description="Helical" evidence="5">
    <location>
        <begin position="20"/>
        <end position="47"/>
    </location>
</feature>
<keyword evidence="2 5" id="KW-0812">Transmembrane</keyword>